<dbReference type="GO" id="GO:0005121">
    <property type="term" value="F:Toll binding"/>
    <property type="evidence" value="ECO:0007669"/>
    <property type="project" value="TreeGrafter"/>
</dbReference>
<dbReference type="PANTHER" id="PTHR23199:SF16">
    <property type="entry name" value="PROTEIN SPAETZLE 5"/>
    <property type="match status" value="1"/>
</dbReference>
<feature type="domain" description="Spaetzle" evidence="6">
    <location>
        <begin position="123"/>
        <end position="206"/>
    </location>
</feature>
<accession>A0AAV4NEJ0</accession>
<keyword evidence="3" id="KW-0325">Glycoprotein</keyword>
<dbReference type="InterPro" id="IPR052444">
    <property type="entry name" value="Spz/Toll_ligand-like"/>
</dbReference>
<evidence type="ECO:0000256" key="4">
    <source>
        <dbReference type="SAM" id="MobiDB-lite"/>
    </source>
</evidence>
<keyword evidence="2" id="KW-1015">Disulfide bond</keyword>
<dbReference type="GO" id="GO:0005615">
    <property type="term" value="C:extracellular space"/>
    <property type="evidence" value="ECO:0007669"/>
    <property type="project" value="UniProtKB-ARBA"/>
</dbReference>
<dbReference type="GO" id="GO:0021556">
    <property type="term" value="P:central nervous system formation"/>
    <property type="evidence" value="ECO:0007669"/>
    <property type="project" value="TreeGrafter"/>
</dbReference>
<evidence type="ECO:0000256" key="1">
    <source>
        <dbReference type="ARBA" id="ARBA00022729"/>
    </source>
</evidence>
<keyword evidence="1 5" id="KW-0732">Signal</keyword>
<feature type="chain" id="PRO_5043932503" evidence="5">
    <location>
        <begin position="17"/>
        <end position="213"/>
    </location>
</feature>
<gene>
    <name evidence="7" type="primary">AVEN_204485_1</name>
    <name evidence="7" type="ORF">CDAR_237631</name>
</gene>
<evidence type="ECO:0000256" key="2">
    <source>
        <dbReference type="ARBA" id="ARBA00023157"/>
    </source>
</evidence>
<evidence type="ECO:0000256" key="5">
    <source>
        <dbReference type="SAM" id="SignalP"/>
    </source>
</evidence>
<dbReference type="InterPro" id="IPR032104">
    <property type="entry name" value="Spaetzle"/>
</dbReference>
<feature type="region of interest" description="Disordered" evidence="4">
    <location>
        <begin position="95"/>
        <end position="120"/>
    </location>
</feature>
<dbReference type="Pfam" id="PF16077">
    <property type="entry name" value="Spaetzle"/>
    <property type="match status" value="1"/>
</dbReference>
<evidence type="ECO:0000313" key="7">
    <source>
        <dbReference type="EMBL" id="GIX83131.1"/>
    </source>
</evidence>
<dbReference type="PANTHER" id="PTHR23199">
    <property type="entry name" value="NEUROTROPHIN 1-RELATED"/>
    <property type="match status" value="1"/>
</dbReference>
<comment type="caution">
    <text evidence="7">The sequence shown here is derived from an EMBL/GenBank/DDBJ whole genome shotgun (WGS) entry which is preliminary data.</text>
</comment>
<dbReference type="GO" id="GO:0045087">
    <property type="term" value="P:innate immune response"/>
    <property type="evidence" value="ECO:0007669"/>
    <property type="project" value="TreeGrafter"/>
</dbReference>
<organism evidence="7 8">
    <name type="scientific">Caerostris darwini</name>
    <dbReference type="NCBI Taxonomy" id="1538125"/>
    <lineage>
        <taxon>Eukaryota</taxon>
        <taxon>Metazoa</taxon>
        <taxon>Ecdysozoa</taxon>
        <taxon>Arthropoda</taxon>
        <taxon>Chelicerata</taxon>
        <taxon>Arachnida</taxon>
        <taxon>Araneae</taxon>
        <taxon>Araneomorphae</taxon>
        <taxon>Entelegynae</taxon>
        <taxon>Araneoidea</taxon>
        <taxon>Araneidae</taxon>
        <taxon>Caerostris</taxon>
    </lineage>
</organism>
<dbReference type="InterPro" id="IPR029034">
    <property type="entry name" value="Cystine-knot_cytokine"/>
</dbReference>
<sequence length="213" mass="24017">MLNCFVVVCFLGVVRGVPLFRDEPFTPSPPGIRPPCASKSATFCEKVDKYPIKLIQKILQSKSYLIQDEYFTDEREGLQEPPSFILHEDMMMDPPENKTSPIRKSRSVTETSSPNLSTSELSKKCPILSKTTMPKLAASSSGEWKYIVQDNVSETNQKVKVHICDKSAECRTYCTQFYSPVVMMFVSSNGTVAKDTFWMPSSCRCRTDPINTL</sequence>
<dbReference type="Gene3D" id="2.10.90.10">
    <property type="entry name" value="Cystine-knot cytokines"/>
    <property type="match status" value="1"/>
</dbReference>
<dbReference type="AlphaFoldDB" id="A0AAV4NEJ0"/>
<dbReference type="Proteomes" id="UP001054837">
    <property type="component" value="Unassembled WGS sequence"/>
</dbReference>
<dbReference type="SUPFAM" id="SSF57501">
    <property type="entry name" value="Cystine-knot cytokines"/>
    <property type="match status" value="1"/>
</dbReference>
<evidence type="ECO:0000256" key="3">
    <source>
        <dbReference type="ARBA" id="ARBA00023180"/>
    </source>
</evidence>
<proteinExistence type="predicted"/>
<dbReference type="GO" id="GO:0008083">
    <property type="term" value="F:growth factor activity"/>
    <property type="evidence" value="ECO:0007669"/>
    <property type="project" value="TreeGrafter"/>
</dbReference>
<name>A0AAV4NEJ0_9ARAC</name>
<protein>
    <submittedName>
        <fullName evidence="7">Spaetzle domain-containing protein</fullName>
    </submittedName>
</protein>
<reference evidence="7 8" key="1">
    <citation type="submission" date="2021-06" db="EMBL/GenBank/DDBJ databases">
        <title>Caerostris darwini draft genome.</title>
        <authorList>
            <person name="Kono N."/>
            <person name="Arakawa K."/>
        </authorList>
    </citation>
    <scope>NUCLEOTIDE SEQUENCE [LARGE SCALE GENOMIC DNA]</scope>
</reference>
<evidence type="ECO:0000259" key="6">
    <source>
        <dbReference type="Pfam" id="PF16077"/>
    </source>
</evidence>
<feature type="signal peptide" evidence="5">
    <location>
        <begin position="1"/>
        <end position="16"/>
    </location>
</feature>
<evidence type="ECO:0000313" key="8">
    <source>
        <dbReference type="Proteomes" id="UP001054837"/>
    </source>
</evidence>
<dbReference type="EMBL" id="BPLQ01001573">
    <property type="protein sequence ID" value="GIX83131.1"/>
    <property type="molecule type" value="Genomic_DNA"/>
</dbReference>
<feature type="compositionally biased region" description="Polar residues" evidence="4">
    <location>
        <begin position="107"/>
        <end position="120"/>
    </location>
</feature>
<keyword evidence="8" id="KW-1185">Reference proteome</keyword>